<feature type="transmembrane region" description="Helical" evidence="14">
    <location>
        <begin position="58"/>
        <end position="75"/>
    </location>
</feature>
<feature type="transmembrane region" description="Helical" evidence="14">
    <location>
        <begin position="388"/>
        <end position="408"/>
    </location>
</feature>
<dbReference type="PRINTS" id="PR01084">
    <property type="entry name" value="NAHEXCHNGR"/>
</dbReference>
<dbReference type="GO" id="GO:0051453">
    <property type="term" value="P:regulation of intracellular pH"/>
    <property type="evidence" value="ECO:0007669"/>
    <property type="project" value="TreeGrafter"/>
</dbReference>
<keyword evidence="2 13" id="KW-0813">Transport</keyword>
<feature type="transmembrane region" description="Helical" evidence="14">
    <location>
        <begin position="221"/>
        <end position="243"/>
    </location>
</feature>
<evidence type="ECO:0000256" key="11">
    <source>
        <dbReference type="ARBA" id="ARBA00047524"/>
    </source>
</evidence>
<comment type="subcellular location">
    <subcellularLocation>
        <location evidence="1">Membrane</location>
        <topology evidence="1">Multi-pass membrane protein</topology>
    </subcellularLocation>
</comment>
<dbReference type="InterPro" id="IPR018422">
    <property type="entry name" value="Cation/H_exchanger_CPA1"/>
</dbReference>
<dbReference type="AlphaFoldDB" id="A0A0U2QPP8"/>
<protein>
    <recommendedName>
        <fullName evidence="13">Sodium/hydrogen exchanger</fullName>
    </recommendedName>
</protein>
<keyword evidence="7" id="KW-0915">Sodium</keyword>
<feature type="domain" description="Cation/H+ exchanger transmembrane" evidence="15">
    <location>
        <begin position="43"/>
        <end position="446"/>
    </location>
</feature>
<dbReference type="GO" id="GO:0098719">
    <property type="term" value="P:sodium ion import across plasma membrane"/>
    <property type="evidence" value="ECO:0007669"/>
    <property type="project" value="TreeGrafter"/>
</dbReference>
<feature type="non-terminal residue" evidence="16">
    <location>
        <position position="1"/>
    </location>
</feature>
<evidence type="ECO:0000256" key="3">
    <source>
        <dbReference type="ARBA" id="ARBA00022538"/>
    </source>
</evidence>
<comment type="catalytic activity">
    <reaction evidence="11">
        <text>Na(+)(in) + H(+)(out) = Na(+)(out) + H(+)(in)</text>
        <dbReference type="Rhea" id="RHEA:29419"/>
        <dbReference type="ChEBI" id="CHEBI:15378"/>
        <dbReference type="ChEBI" id="CHEBI:29101"/>
    </reaction>
</comment>
<feature type="transmembrane region" description="Helical" evidence="14">
    <location>
        <begin position="420"/>
        <end position="441"/>
    </location>
</feature>
<evidence type="ECO:0000256" key="1">
    <source>
        <dbReference type="ARBA" id="ARBA00004141"/>
    </source>
</evidence>
<dbReference type="NCBIfam" id="TIGR00840">
    <property type="entry name" value="b_cpa1"/>
    <property type="match status" value="1"/>
</dbReference>
<evidence type="ECO:0000256" key="5">
    <source>
        <dbReference type="ARBA" id="ARBA00022958"/>
    </source>
</evidence>
<evidence type="ECO:0000256" key="6">
    <source>
        <dbReference type="ARBA" id="ARBA00022989"/>
    </source>
</evidence>
<dbReference type="GO" id="GO:0005886">
    <property type="term" value="C:plasma membrane"/>
    <property type="evidence" value="ECO:0007669"/>
    <property type="project" value="TreeGrafter"/>
</dbReference>
<reference evidence="16" key="1">
    <citation type="journal article" date="2016" name="Plant Physiol. Biochem.">
        <title>Molecular characterization and expression analysis of the mulberry Na(+)/H(+) exchanger gene family.</title>
        <authorList>
            <person name="Cao B."/>
            <person name="Long D."/>
            <person name="Zhang M."/>
            <person name="Liu C."/>
            <person name="Xiang Z."/>
            <person name="Zhao A."/>
        </authorList>
    </citation>
    <scope>NUCLEOTIDE SEQUENCE</scope>
</reference>
<keyword evidence="10 13" id="KW-0739">Sodium transport</keyword>
<feature type="transmembrane region" description="Helical" evidence="14">
    <location>
        <begin position="26"/>
        <end position="46"/>
    </location>
</feature>
<comment type="catalytic activity">
    <reaction evidence="12">
        <text>K(+)(in) + H(+)(out) = K(+)(out) + H(+)(in)</text>
        <dbReference type="Rhea" id="RHEA:29467"/>
        <dbReference type="ChEBI" id="CHEBI:15378"/>
        <dbReference type="ChEBI" id="CHEBI:29103"/>
    </reaction>
</comment>
<evidence type="ECO:0000256" key="9">
    <source>
        <dbReference type="ARBA" id="ARBA00023136"/>
    </source>
</evidence>
<evidence type="ECO:0000256" key="14">
    <source>
        <dbReference type="SAM" id="Phobius"/>
    </source>
</evidence>
<feature type="transmembrane region" description="Helical" evidence="14">
    <location>
        <begin position="178"/>
        <end position="201"/>
    </location>
</feature>
<keyword evidence="13" id="KW-0050">Antiport</keyword>
<dbReference type="PANTHER" id="PTHR10110:SF197">
    <property type="entry name" value="SODIUM_HYDROGEN EXCHANGER"/>
    <property type="match status" value="1"/>
</dbReference>
<evidence type="ECO:0000256" key="4">
    <source>
        <dbReference type="ARBA" id="ARBA00022692"/>
    </source>
</evidence>
<dbReference type="PANTHER" id="PTHR10110">
    <property type="entry name" value="SODIUM/HYDROGEN EXCHANGER"/>
    <property type="match status" value="1"/>
</dbReference>
<accession>A0A0U2QPP8</accession>
<name>A0A0U2QPP8_MORAL</name>
<dbReference type="GO" id="GO:0015386">
    <property type="term" value="F:potassium:proton antiporter activity"/>
    <property type="evidence" value="ECO:0007669"/>
    <property type="project" value="TreeGrafter"/>
</dbReference>
<feature type="transmembrane region" description="Helical" evidence="14">
    <location>
        <begin position="307"/>
        <end position="325"/>
    </location>
</feature>
<dbReference type="EMBL" id="KT003579">
    <property type="protein sequence ID" value="ALN94991.1"/>
    <property type="molecule type" value="mRNA"/>
</dbReference>
<keyword evidence="3" id="KW-0633">Potassium transport</keyword>
<keyword evidence="9 14" id="KW-0472">Membrane</keyword>
<evidence type="ECO:0000256" key="7">
    <source>
        <dbReference type="ARBA" id="ARBA00023053"/>
    </source>
</evidence>
<keyword evidence="8 13" id="KW-0406">Ion transport</keyword>
<comment type="similarity">
    <text evidence="13">Belongs to the monovalent cation:proton antiporter 1 (CPA1) transporter (TC 2.A.36) family.</text>
</comment>
<organism evidence="16">
    <name type="scientific">Morus alba var. atropurpurea</name>
    <dbReference type="NCBI Taxonomy" id="1453101"/>
    <lineage>
        <taxon>Eukaryota</taxon>
        <taxon>Viridiplantae</taxon>
        <taxon>Streptophyta</taxon>
        <taxon>Embryophyta</taxon>
        <taxon>Tracheophyta</taxon>
        <taxon>Spermatophyta</taxon>
        <taxon>Magnoliopsida</taxon>
        <taxon>eudicotyledons</taxon>
        <taxon>Gunneridae</taxon>
        <taxon>Pentapetalae</taxon>
        <taxon>rosids</taxon>
        <taxon>fabids</taxon>
        <taxon>Rosales</taxon>
        <taxon>Moraceae</taxon>
        <taxon>Moreae</taxon>
        <taxon>Morus</taxon>
    </lineage>
</organism>
<evidence type="ECO:0000256" key="12">
    <source>
        <dbReference type="ARBA" id="ARBA00047912"/>
    </source>
</evidence>
<feature type="transmembrane region" description="Helical" evidence="14">
    <location>
        <begin position="87"/>
        <end position="104"/>
    </location>
</feature>
<dbReference type="Pfam" id="PF00999">
    <property type="entry name" value="Na_H_Exchanger"/>
    <property type="match status" value="1"/>
</dbReference>
<dbReference type="InterPro" id="IPR004709">
    <property type="entry name" value="NaH_exchanger"/>
</dbReference>
<feature type="transmembrane region" description="Helical" evidence="14">
    <location>
        <begin position="116"/>
        <end position="139"/>
    </location>
</feature>
<evidence type="ECO:0000313" key="16">
    <source>
        <dbReference type="EMBL" id="ALN94991.1"/>
    </source>
</evidence>
<evidence type="ECO:0000259" key="15">
    <source>
        <dbReference type="Pfam" id="PF00999"/>
    </source>
</evidence>
<dbReference type="GO" id="GO:0015385">
    <property type="term" value="F:sodium:proton antiporter activity"/>
    <property type="evidence" value="ECO:0007669"/>
    <property type="project" value="InterPro"/>
</dbReference>
<keyword evidence="5" id="KW-0630">Potassium</keyword>
<dbReference type="Gene3D" id="6.10.140.1330">
    <property type="match status" value="1"/>
</dbReference>
<feature type="transmembrane region" description="Helical" evidence="14">
    <location>
        <begin position="345"/>
        <end position="367"/>
    </location>
</feature>
<evidence type="ECO:0000256" key="2">
    <source>
        <dbReference type="ARBA" id="ARBA00022448"/>
    </source>
</evidence>
<evidence type="ECO:0000256" key="13">
    <source>
        <dbReference type="RuleBase" id="RU003722"/>
    </source>
</evidence>
<evidence type="ECO:0000256" key="10">
    <source>
        <dbReference type="ARBA" id="ARBA00023201"/>
    </source>
</evidence>
<sequence>MVAFGAIRSQSSTLQDSSSFLSTDTIIALTVFFALLCACIIIGHLLEENRWANESITALLLGLCAGGVVLLVSKFQSSHLLVFSEDLFFLYLLPPIIFNAGFQVKKKQFFKNFNTILLFGVFGTVISFCVISLGAFLLFKRIGISTLDVKDYLGVGAILSATDSVCTLQVLSQDETPFLYSIVFGEGVVNDATSIVLFYSVQELDFSNIDAGSALKLLWTFLYLFFTSTALGVSVGLISAYIIKTLYFGRRSTDREVALMMLMAYLSYMLAELLNLSGILTIFFCGIVMSHYTWHNVTESSRITTKHAFATISFIAETFIFLYVGMDALDIDKWKSSKANPGTSIAVSSTLFAMVLLGRAAFVFPIANIKNYFQRTESTKIGFRKQFIIWWAGLMRGAVTIALSYNQFAESEKTSTKDSALMITCTIIVVLFSTVVFGSITKPLIEAVLLRHSKPSGSDAADMPSLEDLRLSFLIENGESSEQGDNQPPPKRSRLGLLISHPTTTVHYYWRKFDDKFMRPVFGGRGFVPFVPGSPR</sequence>
<proteinExistence type="evidence at transcript level"/>
<dbReference type="InterPro" id="IPR006153">
    <property type="entry name" value="Cation/H_exchanger_TM"/>
</dbReference>
<keyword evidence="4 13" id="KW-0812">Transmembrane</keyword>
<evidence type="ECO:0000256" key="8">
    <source>
        <dbReference type="ARBA" id="ARBA00023065"/>
    </source>
</evidence>
<keyword evidence="6 14" id="KW-1133">Transmembrane helix</keyword>